<comment type="subcellular location">
    <subcellularLocation>
        <location evidence="1 10">Golgi apparatus membrane</location>
        <topology evidence="1 10">Single-pass type II membrane protein</topology>
    </subcellularLocation>
</comment>
<evidence type="ECO:0000256" key="8">
    <source>
        <dbReference type="ARBA" id="ARBA00023034"/>
    </source>
</evidence>
<evidence type="ECO:0000313" key="12">
    <source>
        <dbReference type="EMBL" id="KAL3097325.1"/>
    </source>
</evidence>
<evidence type="ECO:0000256" key="1">
    <source>
        <dbReference type="ARBA" id="ARBA00004323"/>
    </source>
</evidence>
<keyword evidence="5 10" id="KW-0812">Transmembrane</keyword>
<evidence type="ECO:0000256" key="2">
    <source>
        <dbReference type="ARBA" id="ARBA00008661"/>
    </source>
</evidence>
<dbReference type="PANTHER" id="PTHR11214">
    <property type="entry name" value="BETA-1,3-N-ACETYLGLUCOSAMINYLTRANSFERASE"/>
    <property type="match status" value="1"/>
</dbReference>
<sequence>MRAKDDEASSPSSSSAAEKLEKTDVSKMSNDVREIVGGGDEKEENGMGDGKKWEDGRSEEEAKKEQHRLLWTTSSFCFTAPCMRPNATQLRKHQLSAAAANGFTAAGVFVGIGHRTRRQRRFLLLLLLSVLFFSVTFTFTFGFWTFKSDESIFAPPYHKLEQFASTTAEWTKERIGKDEGISAEKAKTNCAENATEIVPNISTFAIPPRHSVPDLPPACADHPPGLIGPIPVWMDGPGFETEFIIEFKNIHLKCRAKFANSSIRFLVADPSPGEAENVQQKLEEEQRKHCDLVLLHGFTDIYRHIHLKWYGGLKWQQLFCAGAKWVMKADDDTIVHLQRLAHWTENKFNKIVEQNPLVQFGIVHYSAKPIRDPNNKWFVSTVEFPADLYPNYLSGGVYLSTASAISAILANTHESDGFYMDDVLFTGILAERANVTLSDQRAHFVWATSFDFKSAFCEDGVPTAFSMWGAEVPEDFERHYDTTVPRTSSWRTIEATVVAIDEMGWDGRD</sequence>
<comment type="caution">
    <text evidence="12">The sequence shown here is derived from an EMBL/GenBank/DDBJ whole genome shotgun (WGS) entry which is preliminary data.</text>
</comment>
<dbReference type="GO" id="GO:0016757">
    <property type="term" value="F:glycosyltransferase activity"/>
    <property type="evidence" value="ECO:0007669"/>
    <property type="project" value="UniProtKB-KW"/>
</dbReference>
<accession>A0ABD2K349</accession>
<keyword evidence="9 10" id="KW-0472">Membrane</keyword>
<dbReference type="Pfam" id="PF01762">
    <property type="entry name" value="Galactosyl_T"/>
    <property type="match status" value="1"/>
</dbReference>
<dbReference type="InterPro" id="IPR002659">
    <property type="entry name" value="Glyco_trans_31"/>
</dbReference>
<reference evidence="12 13" key="1">
    <citation type="submission" date="2024-10" db="EMBL/GenBank/DDBJ databases">
        <authorList>
            <person name="Kim D."/>
        </authorList>
    </citation>
    <scope>NUCLEOTIDE SEQUENCE [LARGE SCALE GENOMIC DNA]</scope>
    <source>
        <strain evidence="12">BH-2024</strain>
    </source>
</reference>
<evidence type="ECO:0000256" key="4">
    <source>
        <dbReference type="ARBA" id="ARBA00022679"/>
    </source>
</evidence>
<evidence type="ECO:0000256" key="9">
    <source>
        <dbReference type="ARBA" id="ARBA00023136"/>
    </source>
</evidence>
<dbReference type="EC" id="2.4.1.-" evidence="10"/>
<keyword evidence="6 10" id="KW-0735">Signal-anchor</keyword>
<keyword evidence="4" id="KW-0808">Transferase</keyword>
<feature type="region of interest" description="Disordered" evidence="11">
    <location>
        <begin position="1"/>
        <end position="59"/>
    </location>
</feature>
<evidence type="ECO:0000256" key="10">
    <source>
        <dbReference type="RuleBase" id="RU363063"/>
    </source>
</evidence>
<evidence type="ECO:0000256" key="3">
    <source>
        <dbReference type="ARBA" id="ARBA00022676"/>
    </source>
</evidence>
<dbReference type="Proteomes" id="UP001620626">
    <property type="component" value="Unassembled WGS sequence"/>
</dbReference>
<evidence type="ECO:0000256" key="6">
    <source>
        <dbReference type="ARBA" id="ARBA00022968"/>
    </source>
</evidence>
<keyword evidence="3 10" id="KW-0328">Glycosyltransferase</keyword>
<evidence type="ECO:0000256" key="5">
    <source>
        <dbReference type="ARBA" id="ARBA00022692"/>
    </source>
</evidence>
<keyword evidence="8 10" id="KW-0333">Golgi apparatus</keyword>
<keyword evidence="7 10" id="KW-1133">Transmembrane helix</keyword>
<dbReference type="Gene3D" id="3.90.550.50">
    <property type="match status" value="1"/>
</dbReference>
<dbReference type="GO" id="GO:0000139">
    <property type="term" value="C:Golgi membrane"/>
    <property type="evidence" value="ECO:0007669"/>
    <property type="project" value="UniProtKB-SubCell"/>
</dbReference>
<feature type="compositionally biased region" description="Basic and acidic residues" evidence="11">
    <location>
        <begin position="49"/>
        <end position="59"/>
    </location>
</feature>
<proteinExistence type="inferred from homology"/>
<comment type="similarity">
    <text evidence="2 10">Belongs to the glycosyltransferase 31 family.</text>
</comment>
<feature type="transmembrane region" description="Helical" evidence="10">
    <location>
        <begin position="122"/>
        <end position="146"/>
    </location>
</feature>
<feature type="compositionally biased region" description="Basic and acidic residues" evidence="11">
    <location>
        <begin position="18"/>
        <end position="34"/>
    </location>
</feature>
<evidence type="ECO:0000256" key="7">
    <source>
        <dbReference type="ARBA" id="ARBA00022989"/>
    </source>
</evidence>
<evidence type="ECO:0000256" key="11">
    <source>
        <dbReference type="SAM" id="MobiDB-lite"/>
    </source>
</evidence>
<keyword evidence="13" id="KW-1185">Reference proteome</keyword>
<evidence type="ECO:0000313" key="13">
    <source>
        <dbReference type="Proteomes" id="UP001620626"/>
    </source>
</evidence>
<dbReference type="EMBL" id="JBICBT010000842">
    <property type="protein sequence ID" value="KAL3097325.1"/>
    <property type="molecule type" value="Genomic_DNA"/>
</dbReference>
<dbReference type="PANTHER" id="PTHR11214:SF3">
    <property type="entry name" value="BETA-1,3-GALACTOSYLTRANSFERASE 6"/>
    <property type="match status" value="1"/>
</dbReference>
<gene>
    <name evidence="12" type="ORF">niasHT_021429</name>
</gene>
<protein>
    <recommendedName>
        <fullName evidence="10">Hexosyltransferase</fullName>
        <ecNumber evidence="10">2.4.1.-</ecNumber>
    </recommendedName>
</protein>
<name>A0ABD2K349_9BILA</name>
<organism evidence="12 13">
    <name type="scientific">Heterodera trifolii</name>
    <dbReference type="NCBI Taxonomy" id="157864"/>
    <lineage>
        <taxon>Eukaryota</taxon>
        <taxon>Metazoa</taxon>
        <taxon>Ecdysozoa</taxon>
        <taxon>Nematoda</taxon>
        <taxon>Chromadorea</taxon>
        <taxon>Rhabditida</taxon>
        <taxon>Tylenchina</taxon>
        <taxon>Tylenchomorpha</taxon>
        <taxon>Tylenchoidea</taxon>
        <taxon>Heteroderidae</taxon>
        <taxon>Heteroderinae</taxon>
        <taxon>Heterodera</taxon>
    </lineage>
</organism>
<dbReference type="AlphaFoldDB" id="A0ABD2K349"/>